<reference evidence="1 2" key="1">
    <citation type="submission" date="2018-05" db="EMBL/GenBank/DDBJ databases">
        <title>Complete genome sequence of Massilia oculi sp. nov. CCUG 43427T (=DSM 26321T), the type strain of M. oculi, and comparison with genome sequences of other Massilia strains.</title>
        <authorList>
            <person name="Zhu B."/>
        </authorList>
    </citation>
    <scope>NUCLEOTIDE SEQUENCE [LARGE SCALE GENOMIC DNA]</scope>
    <source>
        <strain evidence="1 2">CCUG 43427</strain>
    </source>
</reference>
<dbReference type="Proteomes" id="UP000245820">
    <property type="component" value="Chromosome"/>
</dbReference>
<proteinExistence type="predicted"/>
<dbReference type="KEGG" id="mtim:DIR46_07070"/>
<protein>
    <recommendedName>
        <fullName evidence="3">Enoyl-CoA hydratase</fullName>
    </recommendedName>
</protein>
<keyword evidence="2" id="KW-1185">Reference proteome</keyword>
<evidence type="ECO:0000313" key="1">
    <source>
        <dbReference type="EMBL" id="AWL04217.1"/>
    </source>
</evidence>
<accession>A0A2S2DFV7</accession>
<gene>
    <name evidence="1" type="ORF">DIR46_07070</name>
</gene>
<name>A0A2S2DFV7_9BURK</name>
<dbReference type="AlphaFoldDB" id="A0A2S2DFV7"/>
<dbReference type="OrthoDB" id="95478at2"/>
<dbReference type="RefSeq" id="WP_109344603.1">
    <property type="nucleotide sequence ID" value="NZ_CP029343.1"/>
</dbReference>
<sequence>MTLKAAFYRGTRPGLAGIYNRLVRWWTRSPYSHVELVLYESVLHGRSLAASASNMDGGVRTKVIDFDPARWDFIELPDALAERAWQWFREHDGAPYDLVGNLQFVLAPIPHSQRRWFCSEAVAAALGIPDPWRYSPGTLASALTLMQQPAPAGFFTPIERQQ</sequence>
<dbReference type="EMBL" id="CP029343">
    <property type="protein sequence ID" value="AWL04217.1"/>
    <property type="molecule type" value="Genomic_DNA"/>
</dbReference>
<dbReference type="Gene3D" id="3.90.1720.10">
    <property type="entry name" value="endopeptidase domain like (from Nostoc punctiforme)"/>
    <property type="match status" value="1"/>
</dbReference>
<evidence type="ECO:0008006" key="3">
    <source>
        <dbReference type="Google" id="ProtNLM"/>
    </source>
</evidence>
<evidence type="ECO:0000313" key="2">
    <source>
        <dbReference type="Proteomes" id="UP000245820"/>
    </source>
</evidence>
<dbReference type="InterPro" id="IPR038765">
    <property type="entry name" value="Papain-like_cys_pep_sf"/>
</dbReference>
<organism evidence="1 2">
    <name type="scientific">Massilia oculi</name>
    <dbReference type="NCBI Taxonomy" id="945844"/>
    <lineage>
        <taxon>Bacteria</taxon>
        <taxon>Pseudomonadati</taxon>
        <taxon>Pseudomonadota</taxon>
        <taxon>Betaproteobacteria</taxon>
        <taxon>Burkholderiales</taxon>
        <taxon>Oxalobacteraceae</taxon>
        <taxon>Telluria group</taxon>
        <taxon>Massilia</taxon>
    </lineage>
</organism>
<dbReference type="SUPFAM" id="SSF54001">
    <property type="entry name" value="Cysteine proteinases"/>
    <property type="match status" value="1"/>
</dbReference>